<name>A0ABS5FAH3_9PROT</name>
<evidence type="ECO:0000256" key="7">
    <source>
        <dbReference type="ARBA" id="ARBA00023136"/>
    </source>
</evidence>
<accession>A0ABS5FAH3</accession>
<comment type="caution">
    <text evidence="9">The sequence shown here is derived from an EMBL/GenBank/DDBJ whole genome shotgun (WGS) entry which is preliminary data.</text>
</comment>
<evidence type="ECO:0000256" key="8">
    <source>
        <dbReference type="SAM" id="Phobius"/>
    </source>
</evidence>
<feature type="transmembrane region" description="Helical" evidence="8">
    <location>
        <begin position="187"/>
        <end position="203"/>
    </location>
</feature>
<keyword evidence="7 8" id="KW-0472">Membrane</keyword>
<keyword evidence="5 8" id="KW-0812">Transmembrane</keyword>
<dbReference type="PANTHER" id="PTHR34979">
    <property type="entry name" value="INNER MEMBRANE PROTEIN YGAZ"/>
    <property type="match status" value="1"/>
</dbReference>
<comment type="subcellular location">
    <subcellularLocation>
        <location evidence="1">Cell membrane</location>
        <topology evidence="1">Multi-pass membrane protein</topology>
    </subcellularLocation>
</comment>
<evidence type="ECO:0000256" key="3">
    <source>
        <dbReference type="ARBA" id="ARBA00022448"/>
    </source>
</evidence>
<dbReference type="Proteomes" id="UP001196870">
    <property type="component" value="Unassembled WGS sequence"/>
</dbReference>
<evidence type="ECO:0000313" key="9">
    <source>
        <dbReference type="EMBL" id="MBR0669473.1"/>
    </source>
</evidence>
<feature type="transmembrane region" description="Helical" evidence="8">
    <location>
        <begin position="44"/>
        <end position="64"/>
    </location>
</feature>
<dbReference type="Pfam" id="PF03591">
    <property type="entry name" value="AzlC"/>
    <property type="match status" value="1"/>
</dbReference>
<keyword evidence="3" id="KW-0813">Transport</keyword>
<evidence type="ECO:0000256" key="4">
    <source>
        <dbReference type="ARBA" id="ARBA00022475"/>
    </source>
</evidence>
<keyword evidence="10" id="KW-1185">Reference proteome</keyword>
<evidence type="ECO:0000313" key="10">
    <source>
        <dbReference type="Proteomes" id="UP001196870"/>
    </source>
</evidence>
<keyword evidence="6 8" id="KW-1133">Transmembrane helix</keyword>
<dbReference type="PANTHER" id="PTHR34979:SF1">
    <property type="entry name" value="INNER MEMBRANE PROTEIN YGAZ"/>
    <property type="match status" value="1"/>
</dbReference>
<comment type="similarity">
    <text evidence="2">Belongs to the AzlC family.</text>
</comment>
<protein>
    <submittedName>
        <fullName evidence="9">Azaleucine resistance protein AzlC</fullName>
    </submittedName>
</protein>
<sequence length="235" mass="24733">MIFTRTGILRGARQALPLVIGTVPFGLVVGVISDARGLSLAETLLMCALVFAGSAQLLALDLWADPAPVLGAAIAAFAVNIRMAPMGAALAPWLDRLRGWRLWGTLATLVDHSYALAVADQQRGGRDAGYLLGVGACLWLFWMVSVGIGYVMGTMVRLAPGHPLYFTATATFCAILVPLWKGVRRDLLPWLAAGAVALLLWRLGAGPPWPLIAGALAGATLGAALDERRAKGALR</sequence>
<gene>
    <name evidence="9" type="ORF">GXW71_34340</name>
</gene>
<feature type="transmembrane region" description="Helical" evidence="8">
    <location>
        <begin position="70"/>
        <end position="94"/>
    </location>
</feature>
<evidence type="ECO:0000256" key="1">
    <source>
        <dbReference type="ARBA" id="ARBA00004651"/>
    </source>
</evidence>
<dbReference type="EMBL" id="JAAGBB010000124">
    <property type="protein sequence ID" value="MBR0669473.1"/>
    <property type="molecule type" value="Genomic_DNA"/>
</dbReference>
<feature type="transmembrane region" description="Helical" evidence="8">
    <location>
        <begin position="164"/>
        <end position="180"/>
    </location>
</feature>
<evidence type="ECO:0000256" key="6">
    <source>
        <dbReference type="ARBA" id="ARBA00022989"/>
    </source>
</evidence>
<feature type="transmembrane region" description="Helical" evidence="8">
    <location>
        <begin position="209"/>
        <end position="225"/>
    </location>
</feature>
<keyword evidence="4" id="KW-1003">Cell membrane</keyword>
<reference evidence="10" key="1">
    <citation type="journal article" date="2021" name="Syst. Appl. Microbiol.">
        <title>Roseomonas hellenica sp. nov., isolated from roots of wild-growing Alkanna tinctoria.</title>
        <authorList>
            <person name="Rat A."/>
            <person name="Naranjo H.D."/>
            <person name="Lebbe L."/>
            <person name="Cnockaert M."/>
            <person name="Krigas N."/>
            <person name="Grigoriadou K."/>
            <person name="Maloupa E."/>
            <person name="Willems A."/>
        </authorList>
    </citation>
    <scope>NUCLEOTIDE SEQUENCE [LARGE SCALE GENOMIC DNA]</scope>
    <source>
        <strain evidence="10">LMG 31523</strain>
    </source>
</reference>
<evidence type="ECO:0000256" key="5">
    <source>
        <dbReference type="ARBA" id="ARBA00022692"/>
    </source>
</evidence>
<feature type="transmembrane region" description="Helical" evidence="8">
    <location>
        <begin position="15"/>
        <end position="32"/>
    </location>
</feature>
<evidence type="ECO:0000256" key="2">
    <source>
        <dbReference type="ARBA" id="ARBA00010735"/>
    </source>
</evidence>
<feature type="transmembrane region" description="Helical" evidence="8">
    <location>
        <begin position="130"/>
        <end position="152"/>
    </location>
</feature>
<dbReference type="InterPro" id="IPR011606">
    <property type="entry name" value="Brnchd-chn_aa_trnsp_permease"/>
</dbReference>
<proteinExistence type="inferred from homology"/>
<organism evidence="9 10">
    <name type="scientific">Plastoroseomonas hellenica</name>
    <dbReference type="NCBI Taxonomy" id="2687306"/>
    <lineage>
        <taxon>Bacteria</taxon>
        <taxon>Pseudomonadati</taxon>
        <taxon>Pseudomonadota</taxon>
        <taxon>Alphaproteobacteria</taxon>
        <taxon>Acetobacterales</taxon>
        <taxon>Acetobacteraceae</taxon>
        <taxon>Plastoroseomonas</taxon>
    </lineage>
</organism>